<dbReference type="KEGG" id="lcal:ATTO_02150"/>
<proteinExistence type="predicted"/>
<evidence type="ECO:0000313" key="1">
    <source>
        <dbReference type="EMBL" id="BDC90343.1"/>
    </source>
</evidence>
<dbReference type="SUPFAM" id="SSF144059">
    <property type="entry name" value="ImpE-like"/>
    <property type="match status" value="1"/>
</dbReference>
<name>A0AAU9CUW7_9ACTN</name>
<organism evidence="1 2">
    <name type="scientific">Leptogranulimonas caecicola</name>
    <dbReference type="NCBI Taxonomy" id="2894156"/>
    <lineage>
        <taxon>Bacteria</taxon>
        <taxon>Bacillati</taxon>
        <taxon>Actinomycetota</taxon>
        <taxon>Coriobacteriia</taxon>
        <taxon>Coriobacteriales</taxon>
        <taxon>Kribbibacteriaceae</taxon>
        <taxon>Leptogranulimonas</taxon>
    </lineage>
</organism>
<dbReference type="InterPro" id="IPR011990">
    <property type="entry name" value="TPR-like_helical_dom_sf"/>
</dbReference>
<dbReference type="EMBL" id="AP025285">
    <property type="protein sequence ID" value="BDC90343.1"/>
    <property type="molecule type" value="Genomic_DNA"/>
</dbReference>
<protein>
    <recommendedName>
        <fullName evidence="3">Tetratricopeptide repeat protein</fullName>
    </recommendedName>
</protein>
<accession>A0AAU9CUW7</accession>
<keyword evidence="2" id="KW-1185">Reference proteome</keyword>
<dbReference type="RefSeq" id="WP_265591892.1">
    <property type="nucleotide sequence ID" value="NZ_AP025285.1"/>
</dbReference>
<sequence>MNIDLSQMTADLVAQEALLAAGDYEPAVQALTAMAADAEEYVDRNCPTTEQVQYFSFPSLFDRLAYRRVEHDPRTLKPVGEPLDRLYGDLAFGLVATGDYQGAMGALKHAVRWNPMGCGYRLDLAELYRIAGDVQEYLALTFSVFARASEVEHLLRAYVNFARWFGDTGRPDAEAACLACALRFETPYEPLDELVAAVAGTPADPAAMEFAAASQLVEAEGLPDGANADIVVCLLMCATDAAAQGDRALATRYTLKARNLVGEDACALLLDLIRSSETAPDAPQQAPQDASGE</sequence>
<reference evidence="1" key="1">
    <citation type="submission" date="2021-11" db="EMBL/GenBank/DDBJ databases">
        <title>Complete genome sequence of Atopobiaceae bacterium TOC12.</title>
        <authorList>
            <person name="Morinaga K."/>
            <person name="Kusada H."/>
            <person name="Tamaki H."/>
        </authorList>
    </citation>
    <scope>NUCLEOTIDE SEQUENCE</scope>
    <source>
        <strain evidence="1">TOC12</strain>
    </source>
</reference>
<dbReference type="Proteomes" id="UP001431186">
    <property type="component" value="Chromosome"/>
</dbReference>
<dbReference type="AlphaFoldDB" id="A0AAU9CUW7"/>
<evidence type="ECO:0000313" key="2">
    <source>
        <dbReference type="Proteomes" id="UP001431186"/>
    </source>
</evidence>
<evidence type="ECO:0008006" key="3">
    <source>
        <dbReference type="Google" id="ProtNLM"/>
    </source>
</evidence>
<dbReference type="Gene3D" id="1.25.40.10">
    <property type="entry name" value="Tetratricopeptide repeat domain"/>
    <property type="match status" value="1"/>
</dbReference>
<gene>
    <name evidence="1" type="ORF">ATTO_02150</name>
</gene>